<evidence type="ECO:0000256" key="1">
    <source>
        <dbReference type="SAM" id="MobiDB-lite"/>
    </source>
</evidence>
<reference evidence="3" key="1">
    <citation type="submission" date="2022-12" db="EMBL/GenBank/DDBJ databases">
        <title>Whole genome sequence of Mycolicibacterium iranicum strain SBH312.</title>
        <authorList>
            <person name="Jani J."/>
            <person name="Arifin Mustapha Z."/>
            <person name="Ahmed K."/>
            <person name="Kai Ling C."/>
        </authorList>
    </citation>
    <scope>NUCLEOTIDE SEQUENCE</scope>
    <source>
        <strain evidence="3">SBH312</strain>
    </source>
</reference>
<dbReference type="EMBL" id="JAPQYE010000003">
    <property type="protein sequence ID" value="MCZ0727957.1"/>
    <property type="molecule type" value="Genomic_DNA"/>
</dbReference>
<comment type="caution">
    <text evidence="3">The sequence shown here is derived from an EMBL/GenBank/DDBJ whole genome shotgun (WGS) entry which is preliminary data.</text>
</comment>
<evidence type="ECO:0000313" key="3">
    <source>
        <dbReference type="EMBL" id="MCZ0727957.1"/>
    </source>
</evidence>
<name>A0ABT4HCP3_MYCIR</name>
<dbReference type="Pfam" id="PF24623">
    <property type="entry name" value="Phage_zn_bind_8"/>
    <property type="match status" value="1"/>
</dbReference>
<dbReference type="InterPro" id="IPR056911">
    <property type="entry name" value="Phage_Znf_bind_put"/>
</dbReference>
<feature type="region of interest" description="Disordered" evidence="1">
    <location>
        <begin position="21"/>
        <end position="40"/>
    </location>
</feature>
<keyword evidence="4" id="KW-1185">Reference proteome</keyword>
<sequence length="80" mass="8923">MKRPIPKSYAGAIDSPCPTCGAEPGQPCVVEDDRRGPRRRRMPCVRRCRPSPLDVEHQAAPARPTRSFSEPIHQADDTED</sequence>
<dbReference type="Proteomes" id="UP001084650">
    <property type="component" value="Unassembled WGS sequence"/>
</dbReference>
<gene>
    <name evidence="3" type="ORF">OY187_07860</name>
</gene>
<proteinExistence type="predicted"/>
<evidence type="ECO:0000313" key="4">
    <source>
        <dbReference type="Proteomes" id="UP001084650"/>
    </source>
</evidence>
<feature type="domain" description="DNA-binding phage zinc finger" evidence="2">
    <location>
        <begin position="16"/>
        <end position="58"/>
    </location>
</feature>
<feature type="region of interest" description="Disordered" evidence="1">
    <location>
        <begin position="50"/>
        <end position="80"/>
    </location>
</feature>
<dbReference type="RefSeq" id="WP_268785761.1">
    <property type="nucleotide sequence ID" value="NZ_JAPQYE010000003.1"/>
</dbReference>
<evidence type="ECO:0000259" key="2">
    <source>
        <dbReference type="Pfam" id="PF24623"/>
    </source>
</evidence>
<accession>A0ABT4HCP3</accession>
<protein>
    <recommendedName>
        <fullName evidence="2">DNA-binding phage zinc finger domain-containing protein</fullName>
    </recommendedName>
</protein>
<organism evidence="3 4">
    <name type="scientific">Mycolicibacterium iranicum</name>
    <name type="common">Mycobacterium iranicum</name>
    <dbReference type="NCBI Taxonomy" id="912594"/>
    <lineage>
        <taxon>Bacteria</taxon>
        <taxon>Bacillati</taxon>
        <taxon>Actinomycetota</taxon>
        <taxon>Actinomycetes</taxon>
        <taxon>Mycobacteriales</taxon>
        <taxon>Mycobacteriaceae</taxon>
        <taxon>Mycolicibacterium</taxon>
    </lineage>
</organism>